<comment type="caution">
    <text evidence="2">The sequence shown here is derived from an EMBL/GenBank/DDBJ whole genome shotgun (WGS) entry which is preliminary data.</text>
</comment>
<name>A0ABP9AI17_9SPHI</name>
<evidence type="ECO:0000313" key="3">
    <source>
        <dbReference type="Proteomes" id="UP001501411"/>
    </source>
</evidence>
<protein>
    <recommendedName>
        <fullName evidence="1">Glycosyltransferase 2-like domain-containing protein</fullName>
    </recommendedName>
</protein>
<dbReference type="RefSeq" id="WP_345230242.1">
    <property type="nucleotide sequence ID" value="NZ_BAABIQ010000003.1"/>
</dbReference>
<evidence type="ECO:0000259" key="1">
    <source>
        <dbReference type="Pfam" id="PF00535"/>
    </source>
</evidence>
<dbReference type="InterPro" id="IPR001173">
    <property type="entry name" value="Glyco_trans_2-like"/>
</dbReference>
<dbReference type="Proteomes" id="UP001501411">
    <property type="component" value="Unassembled WGS sequence"/>
</dbReference>
<proteinExistence type="predicted"/>
<evidence type="ECO:0000313" key="2">
    <source>
        <dbReference type="EMBL" id="GAA4781477.1"/>
    </source>
</evidence>
<organism evidence="2 3">
    <name type="scientific">Olivibacter ginsenosidimutans</name>
    <dbReference type="NCBI Taxonomy" id="1176537"/>
    <lineage>
        <taxon>Bacteria</taxon>
        <taxon>Pseudomonadati</taxon>
        <taxon>Bacteroidota</taxon>
        <taxon>Sphingobacteriia</taxon>
        <taxon>Sphingobacteriales</taxon>
        <taxon>Sphingobacteriaceae</taxon>
        <taxon>Olivibacter</taxon>
    </lineage>
</organism>
<reference evidence="3" key="1">
    <citation type="journal article" date="2019" name="Int. J. Syst. Evol. Microbiol.">
        <title>The Global Catalogue of Microorganisms (GCM) 10K type strain sequencing project: providing services to taxonomists for standard genome sequencing and annotation.</title>
        <authorList>
            <consortium name="The Broad Institute Genomics Platform"/>
            <consortium name="The Broad Institute Genome Sequencing Center for Infectious Disease"/>
            <person name="Wu L."/>
            <person name="Ma J."/>
        </authorList>
    </citation>
    <scope>NUCLEOTIDE SEQUENCE [LARGE SCALE GENOMIC DNA]</scope>
    <source>
        <strain evidence="3">JCM 18200</strain>
    </source>
</reference>
<accession>A0ABP9AI17</accession>
<dbReference type="PANTHER" id="PTHR22916">
    <property type="entry name" value="GLYCOSYLTRANSFERASE"/>
    <property type="match status" value="1"/>
</dbReference>
<dbReference type="InterPro" id="IPR029044">
    <property type="entry name" value="Nucleotide-diphossugar_trans"/>
</dbReference>
<sequence length="308" mass="36478">MKQENPLVSVIIPCYNHEKYIAQCIESVVQQTYPYLEIFVLDDGSTDGSFAIIQELSKQYGFFAETHANKGLSATLNKGIQQYARGKYVCIVASDDYWERTKVEKQVAFYEKHPDLGFIFGRTYIVNEYSNLIRYEENLPIPNYQVFRDQLVGPYHPNCSFEQLIYGNFIPALTVMIRRSVFDKIGYFDEKSAIEDWDMWVRIAHECKYAIQDEFLGFYRVHASNISNDQEKMQVSRDYLIEKWKGTLKKSKPVFENILLREIADSCVTDKKRAAKLIFSNMHLFFRYKAFRKSFKRLFLKFRFRKKR</sequence>
<keyword evidence="3" id="KW-1185">Reference proteome</keyword>
<feature type="domain" description="Glycosyltransferase 2-like" evidence="1">
    <location>
        <begin position="9"/>
        <end position="185"/>
    </location>
</feature>
<dbReference type="Gene3D" id="3.90.550.10">
    <property type="entry name" value="Spore Coat Polysaccharide Biosynthesis Protein SpsA, Chain A"/>
    <property type="match status" value="1"/>
</dbReference>
<dbReference type="Pfam" id="PF00535">
    <property type="entry name" value="Glycos_transf_2"/>
    <property type="match status" value="1"/>
</dbReference>
<dbReference type="PANTHER" id="PTHR22916:SF3">
    <property type="entry name" value="UDP-GLCNAC:BETAGAL BETA-1,3-N-ACETYLGLUCOSAMINYLTRANSFERASE-LIKE PROTEIN 1"/>
    <property type="match status" value="1"/>
</dbReference>
<dbReference type="EMBL" id="BAABIQ010000003">
    <property type="protein sequence ID" value="GAA4781477.1"/>
    <property type="molecule type" value="Genomic_DNA"/>
</dbReference>
<dbReference type="SUPFAM" id="SSF53448">
    <property type="entry name" value="Nucleotide-diphospho-sugar transferases"/>
    <property type="match status" value="1"/>
</dbReference>
<gene>
    <name evidence="2" type="ORF">GCM10023231_06270</name>
</gene>